<keyword evidence="3 5" id="KW-0067">ATP-binding</keyword>
<dbReference type="InterPro" id="IPR050153">
    <property type="entry name" value="Metal_Ion_Import_ABC"/>
</dbReference>
<dbReference type="InterPro" id="IPR003593">
    <property type="entry name" value="AAA+_ATPase"/>
</dbReference>
<feature type="domain" description="ABC transporter" evidence="4">
    <location>
        <begin position="35"/>
        <end position="271"/>
    </location>
</feature>
<accession>A0A8J3VVE5</accession>
<sequence>MPSTPIQVDVTGSPQPASVTGATVPGGLSDRPALVDVRGATAVLGRRTIWSHADATVTAGEFVAILGPNGVGKSTLLKVILGLVPLAAGTVRLLGRPPGQANHEIGYLPQRRSFDASLRVRGLDVVRLGLDGDRWGLPVRGRRSRAVTERVGELVELVGASDYAHRPIGQLSGGEQQRLLIAQALARRPKLLMLDEPLDSLDLPNQAAIAALISRIARTENVSVMIVAHDVNPILTYLDRVIYLGQGGAVSGTPAEVITSETLTALYGTPIEVLSTSDGRLVVVGQPEAPARHTDRHGGSA</sequence>
<evidence type="ECO:0000259" key="4">
    <source>
        <dbReference type="PROSITE" id="PS50893"/>
    </source>
</evidence>
<keyword evidence="2" id="KW-0547">Nucleotide-binding</keyword>
<dbReference type="GO" id="GO:0016887">
    <property type="term" value="F:ATP hydrolysis activity"/>
    <property type="evidence" value="ECO:0007669"/>
    <property type="project" value="InterPro"/>
</dbReference>
<dbReference type="SMART" id="SM00382">
    <property type="entry name" value="AAA"/>
    <property type="match status" value="1"/>
</dbReference>
<gene>
    <name evidence="5" type="ORF">Raf01_83720</name>
</gene>
<organism evidence="5 6">
    <name type="scientific">Rugosimonospora africana</name>
    <dbReference type="NCBI Taxonomy" id="556532"/>
    <lineage>
        <taxon>Bacteria</taxon>
        <taxon>Bacillati</taxon>
        <taxon>Actinomycetota</taxon>
        <taxon>Actinomycetes</taxon>
        <taxon>Micromonosporales</taxon>
        <taxon>Micromonosporaceae</taxon>
        <taxon>Rugosimonospora</taxon>
    </lineage>
</organism>
<dbReference type="GO" id="GO:0005524">
    <property type="term" value="F:ATP binding"/>
    <property type="evidence" value="ECO:0007669"/>
    <property type="project" value="UniProtKB-KW"/>
</dbReference>
<reference evidence="5" key="1">
    <citation type="submission" date="2021-01" db="EMBL/GenBank/DDBJ databases">
        <title>Whole genome shotgun sequence of Rugosimonospora africana NBRC 104875.</title>
        <authorList>
            <person name="Komaki H."/>
            <person name="Tamura T."/>
        </authorList>
    </citation>
    <scope>NUCLEOTIDE SEQUENCE</scope>
    <source>
        <strain evidence="5">NBRC 104875</strain>
    </source>
</reference>
<dbReference type="SUPFAM" id="SSF52540">
    <property type="entry name" value="P-loop containing nucleoside triphosphate hydrolases"/>
    <property type="match status" value="1"/>
</dbReference>
<dbReference type="EMBL" id="BONZ01000090">
    <property type="protein sequence ID" value="GIH20200.1"/>
    <property type="molecule type" value="Genomic_DNA"/>
</dbReference>
<dbReference type="PANTHER" id="PTHR42734">
    <property type="entry name" value="METAL TRANSPORT SYSTEM ATP-BINDING PROTEIN TM_0124-RELATED"/>
    <property type="match status" value="1"/>
</dbReference>
<keyword evidence="1" id="KW-0813">Transport</keyword>
<evidence type="ECO:0000313" key="5">
    <source>
        <dbReference type="EMBL" id="GIH20200.1"/>
    </source>
</evidence>
<dbReference type="Gene3D" id="3.40.50.300">
    <property type="entry name" value="P-loop containing nucleotide triphosphate hydrolases"/>
    <property type="match status" value="1"/>
</dbReference>
<evidence type="ECO:0000256" key="3">
    <source>
        <dbReference type="ARBA" id="ARBA00022840"/>
    </source>
</evidence>
<evidence type="ECO:0000256" key="2">
    <source>
        <dbReference type="ARBA" id="ARBA00022741"/>
    </source>
</evidence>
<name>A0A8J3VVE5_9ACTN</name>
<dbReference type="InterPro" id="IPR003439">
    <property type="entry name" value="ABC_transporter-like_ATP-bd"/>
</dbReference>
<dbReference type="InterPro" id="IPR017871">
    <property type="entry name" value="ABC_transporter-like_CS"/>
</dbReference>
<keyword evidence="6" id="KW-1185">Reference proteome</keyword>
<dbReference type="AlphaFoldDB" id="A0A8J3VVE5"/>
<proteinExistence type="predicted"/>
<comment type="caution">
    <text evidence="5">The sequence shown here is derived from an EMBL/GenBank/DDBJ whole genome shotgun (WGS) entry which is preliminary data.</text>
</comment>
<dbReference type="InterPro" id="IPR027417">
    <property type="entry name" value="P-loop_NTPase"/>
</dbReference>
<dbReference type="PROSITE" id="PS50893">
    <property type="entry name" value="ABC_TRANSPORTER_2"/>
    <property type="match status" value="1"/>
</dbReference>
<evidence type="ECO:0000256" key="1">
    <source>
        <dbReference type="ARBA" id="ARBA00022448"/>
    </source>
</evidence>
<protein>
    <submittedName>
        <fullName evidence="5">ABC transporter ATP-binding protein</fullName>
    </submittedName>
</protein>
<dbReference type="Proteomes" id="UP000642748">
    <property type="component" value="Unassembled WGS sequence"/>
</dbReference>
<dbReference type="CDD" id="cd03235">
    <property type="entry name" value="ABC_Metallic_Cations"/>
    <property type="match status" value="1"/>
</dbReference>
<evidence type="ECO:0000313" key="6">
    <source>
        <dbReference type="Proteomes" id="UP000642748"/>
    </source>
</evidence>
<dbReference type="Pfam" id="PF00005">
    <property type="entry name" value="ABC_tran"/>
    <property type="match status" value="1"/>
</dbReference>
<dbReference type="PROSITE" id="PS00211">
    <property type="entry name" value="ABC_TRANSPORTER_1"/>
    <property type="match status" value="1"/>
</dbReference>